<evidence type="ECO:0000313" key="3">
    <source>
        <dbReference type="Proteomes" id="UP001345013"/>
    </source>
</evidence>
<dbReference type="Proteomes" id="UP001345013">
    <property type="component" value="Unassembled WGS sequence"/>
</dbReference>
<protein>
    <recommendedName>
        <fullName evidence="4">Maintenance of telomere capping protein 1</fullName>
    </recommendedName>
</protein>
<dbReference type="EMBL" id="JAVRRG010000056">
    <property type="protein sequence ID" value="KAK5092536.1"/>
    <property type="molecule type" value="Genomic_DNA"/>
</dbReference>
<dbReference type="PANTHER" id="PTHR28265">
    <property type="entry name" value="MAINTENANCE OF TELOMERE CAPPING PROTEIN 1"/>
    <property type="match status" value="1"/>
</dbReference>
<accession>A0ABR0K9W1</accession>
<dbReference type="InterPro" id="IPR018814">
    <property type="entry name" value="DUF5427"/>
</dbReference>
<comment type="caution">
    <text evidence="2">The sequence shown here is derived from an EMBL/GenBank/DDBJ whole genome shotgun (WGS) entry which is preliminary data.</text>
</comment>
<dbReference type="PANTHER" id="PTHR28265:SF1">
    <property type="entry name" value="MAINTENANCE OF TELOMERE CAPPING PROTEIN 1"/>
    <property type="match status" value="1"/>
</dbReference>
<organism evidence="2 3">
    <name type="scientific">Lithohypha guttulata</name>
    <dbReference type="NCBI Taxonomy" id="1690604"/>
    <lineage>
        <taxon>Eukaryota</taxon>
        <taxon>Fungi</taxon>
        <taxon>Dikarya</taxon>
        <taxon>Ascomycota</taxon>
        <taxon>Pezizomycotina</taxon>
        <taxon>Eurotiomycetes</taxon>
        <taxon>Chaetothyriomycetidae</taxon>
        <taxon>Chaetothyriales</taxon>
        <taxon>Trichomeriaceae</taxon>
        <taxon>Lithohypha</taxon>
    </lineage>
</organism>
<dbReference type="Pfam" id="PF10310">
    <property type="entry name" value="DUF5427"/>
    <property type="match status" value="1"/>
</dbReference>
<evidence type="ECO:0000313" key="2">
    <source>
        <dbReference type="EMBL" id="KAK5092536.1"/>
    </source>
</evidence>
<feature type="compositionally biased region" description="Low complexity" evidence="1">
    <location>
        <begin position="111"/>
        <end position="132"/>
    </location>
</feature>
<gene>
    <name evidence="2" type="ORF">LTR24_005114</name>
</gene>
<reference evidence="2 3" key="1">
    <citation type="submission" date="2023-08" db="EMBL/GenBank/DDBJ databases">
        <title>Black Yeasts Isolated from many extreme environments.</title>
        <authorList>
            <person name="Coleine C."/>
            <person name="Stajich J.E."/>
            <person name="Selbmann L."/>
        </authorList>
    </citation>
    <scope>NUCLEOTIDE SEQUENCE [LARGE SCALE GENOMIC DNA]</scope>
    <source>
        <strain evidence="2 3">CCFEE 5885</strain>
    </source>
</reference>
<keyword evidence="3" id="KW-1185">Reference proteome</keyword>
<feature type="compositionally biased region" description="Low complexity" evidence="1">
    <location>
        <begin position="86"/>
        <end position="96"/>
    </location>
</feature>
<feature type="region of interest" description="Disordered" evidence="1">
    <location>
        <begin position="1"/>
        <end position="148"/>
    </location>
</feature>
<sequence>MPPKASNKPEDLLAQFDDLSTQYQPRTRPSRPTTARAPKSNQGQGPSNKSQTEQDLLAELGNLAQRPSSRPGTPSLRSSTKPTDNASPRRTATPTTTEDKLTTSDRKSADSARSSGNGVQAYTPATTTTADDSPAEESTPAPTAQQSAAGWGGWFTSIASSAVNTAQAQVKNLQHQAQHQAEQRGINVDAKTFTDQLRSNPSGLLKGLGVSTDTIGNLRSMAMPTFQNILQTIAPPISSHERLAVHITHDLRGYPSLDPTIHRVFERVMAQVEGGDLLVVQRGDEAGPKRSSRDVGSRIGISSIGGAWQDGPWWRTQGERSTNAVKGVAEGTKLARANAEGYATDFFANKGGVEEAAKKATETLSESNPTRDSQIFLAVQAVCQERVRELFAAGSGSVDEKDKDGKEKEKEADAANGDEFLFAIYLHDPIHGIAFHATSQSVPMQWVEWLDAPNDVEGALPESIQEIIEGGGVDPREWVSEWLEETLSLAAGVVAQRYVARRMGVGEAVKVKGRLKADMNTAQMSESGGGEAARAGL</sequence>
<evidence type="ECO:0000256" key="1">
    <source>
        <dbReference type="SAM" id="MobiDB-lite"/>
    </source>
</evidence>
<feature type="compositionally biased region" description="Basic and acidic residues" evidence="1">
    <location>
        <begin position="97"/>
        <end position="110"/>
    </location>
</feature>
<name>A0ABR0K9W1_9EURO</name>
<evidence type="ECO:0008006" key="4">
    <source>
        <dbReference type="Google" id="ProtNLM"/>
    </source>
</evidence>
<feature type="compositionally biased region" description="Low complexity" evidence="1">
    <location>
        <begin position="25"/>
        <end position="38"/>
    </location>
</feature>
<feature type="compositionally biased region" description="Polar residues" evidence="1">
    <location>
        <begin position="65"/>
        <end position="85"/>
    </location>
</feature>
<feature type="compositionally biased region" description="Polar residues" evidence="1">
    <location>
        <begin position="39"/>
        <end position="54"/>
    </location>
</feature>
<proteinExistence type="predicted"/>